<evidence type="ECO:0000256" key="4">
    <source>
        <dbReference type="HAMAP-Rule" id="MF_01930"/>
    </source>
</evidence>
<keyword evidence="3 4" id="KW-0658">Purine biosynthesis</keyword>
<keyword evidence="2 4" id="KW-0808">Transferase</keyword>
<feature type="domain" description="Formyl transferase N-terminal" evidence="5">
    <location>
        <begin position="4"/>
        <end position="183"/>
    </location>
</feature>
<dbReference type="SUPFAM" id="SSF53328">
    <property type="entry name" value="Formyltransferase"/>
    <property type="match status" value="1"/>
</dbReference>
<dbReference type="RefSeq" id="WP_149820890.1">
    <property type="nucleotide sequence ID" value="NZ_VUOA01000036.1"/>
</dbReference>
<dbReference type="HAMAP" id="MF_01930">
    <property type="entry name" value="PurN"/>
    <property type="match status" value="1"/>
</dbReference>
<sequence length="205" mass="21746">MKRRTAILISGRGSNMVSLIEAAAAPGFPAEIALILSNRPDAGGLARAAAAGLATATIDHKAYPDRESFERALDEALTQAGIELVCLAGFMRVLTPWFVERWTGRMLNIHPSLLPAFRGTHTHERALAEGVLIHGCTVHFVVPELDAGPIVAQAAVRVLPGDTPETLGARVLAQEHVLYPQALRMVAGGLVRLENGRVVRALGGG</sequence>
<comment type="function">
    <text evidence="4">Catalyzes the transfer of a formyl group from 10-formyltetrahydrofolate to 5-phospho-ribosyl-glycinamide (GAR), producing 5-phospho-ribosyl-N-formylglycinamide (FGAR) and tetrahydrofolate.</text>
</comment>
<evidence type="ECO:0000256" key="2">
    <source>
        <dbReference type="ARBA" id="ARBA00022679"/>
    </source>
</evidence>
<feature type="active site" description="Proton donor" evidence="4">
    <location>
        <position position="110"/>
    </location>
</feature>
<feature type="site" description="Raises pKa of active site His" evidence="4">
    <location>
        <position position="146"/>
    </location>
</feature>
<reference evidence="6 7" key="1">
    <citation type="submission" date="2019-09" db="EMBL/GenBank/DDBJ databases">
        <title>Salinarimonas rosea gen. nov., sp. nov., a new member of the a-2 subgroup of the Proteobacteria.</title>
        <authorList>
            <person name="Liu J."/>
        </authorList>
    </citation>
    <scope>NUCLEOTIDE SEQUENCE [LARGE SCALE GENOMIC DNA]</scope>
    <source>
        <strain evidence="6 7">BN140002</strain>
    </source>
</reference>
<dbReference type="InterPro" id="IPR002376">
    <property type="entry name" value="Formyl_transf_N"/>
</dbReference>
<comment type="caution">
    <text evidence="6">The sequence shown here is derived from an EMBL/GenBank/DDBJ whole genome shotgun (WGS) entry which is preliminary data.</text>
</comment>
<reference evidence="6 7" key="2">
    <citation type="submission" date="2019-09" db="EMBL/GenBank/DDBJ databases">
        <authorList>
            <person name="Jin C."/>
        </authorList>
    </citation>
    <scope>NUCLEOTIDE SEQUENCE [LARGE SCALE GENOMIC DNA]</scope>
    <source>
        <strain evidence="6 7">BN140002</strain>
    </source>
</reference>
<dbReference type="Gene3D" id="3.40.50.170">
    <property type="entry name" value="Formyl transferase, N-terminal domain"/>
    <property type="match status" value="1"/>
</dbReference>
<accession>A0A5B2V9D5</accession>
<keyword evidence="7" id="KW-1185">Reference proteome</keyword>
<dbReference type="CDD" id="cd08645">
    <property type="entry name" value="FMT_core_GART"/>
    <property type="match status" value="1"/>
</dbReference>
<dbReference type="GO" id="GO:0005829">
    <property type="term" value="C:cytosol"/>
    <property type="evidence" value="ECO:0007669"/>
    <property type="project" value="TreeGrafter"/>
</dbReference>
<feature type="binding site" evidence="4">
    <location>
        <position position="66"/>
    </location>
    <ligand>
        <name>(6R)-10-formyltetrahydrofolate</name>
        <dbReference type="ChEBI" id="CHEBI:195366"/>
    </ligand>
</feature>
<evidence type="ECO:0000313" key="6">
    <source>
        <dbReference type="EMBL" id="KAA2235318.1"/>
    </source>
</evidence>
<evidence type="ECO:0000313" key="7">
    <source>
        <dbReference type="Proteomes" id="UP000323142"/>
    </source>
</evidence>
<dbReference type="InterPro" id="IPR036477">
    <property type="entry name" value="Formyl_transf_N_sf"/>
</dbReference>
<feature type="binding site" evidence="4">
    <location>
        <begin position="13"/>
        <end position="15"/>
    </location>
    <ligand>
        <name>N(1)-(5-phospho-beta-D-ribosyl)glycinamide</name>
        <dbReference type="ChEBI" id="CHEBI:143788"/>
    </ligand>
</feature>
<dbReference type="GO" id="GO:0004644">
    <property type="term" value="F:phosphoribosylglycinamide formyltransferase activity"/>
    <property type="evidence" value="ECO:0007669"/>
    <property type="project" value="UniProtKB-UniRule"/>
</dbReference>
<dbReference type="PANTHER" id="PTHR43369">
    <property type="entry name" value="PHOSPHORIBOSYLGLYCINAMIDE FORMYLTRANSFERASE"/>
    <property type="match status" value="1"/>
</dbReference>
<evidence type="ECO:0000256" key="1">
    <source>
        <dbReference type="ARBA" id="ARBA00005054"/>
    </source>
</evidence>
<comment type="similarity">
    <text evidence="4">Belongs to the GART family.</text>
</comment>
<dbReference type="EMBL" id="VUOA01000036">
    <property type="protein sequence ID" value="KAA2235318.1"/>
    <property type="molecule type" value="Genomic_DNA"/>
</dbReference>
<dbReference type="PANTHER" id="PTHR43369:SF2">
    <property type="entry name" value="PHOSPHORIBOSYLGLYCINAMIDE FORMYLTRANSFERASE"/>
    <property type="match status" value="1"/>
</dbReference>
<dbReference type="GO" id="GO:0006189">
    <property type="term" value="P:'de novo' IMP biosynthetic process"/>
    <property type="evidence" value="ECO:0007669"/>
    <property type="project" value="UniProtKB-UniRule"/>
</dbReference>
<dbReference type="Proteomes" id="UP000323142">
    <property type="component" value="Unassembled WGS sequence"/>
</dbReference>
<evidence type="ECO:0000256" key="3">
    <source>
        <dbReference type="ARBA" id="ARBA00022755"/>
    </source>
</evidence>
<gene>
    <name evidence="4" type="primary">purN</name>
    <name evidence="6" type="ORF">F0L46_20085</name>
</gene>
<dbReference type="AlphaFoldDB" id="A0A5B2V9D5"/>
<feature type="binding site" evidence="4">
    <location>
        <position position="108"/>
    </location>
    <ligand>
        <name>(6R)-10-formyltetrahydrofolate</name>
        <dbReference type="ChEBI" id="CHEBI:195366"/>
    </ligand>
</feature>
<protein>
    <recommendedName>
        <fullName evidence="4">Phosphoribosylglycinamide formyltransferase</fullName>
        <ecNumber evidence="4">2.1.2.2</ecNumber>
    </recommendedName>
    <alternativeName>
        <fullName evidence="4">5'-phosphoribosylglycinamide transformylase</fullName>
    </alternativeName>
    <alternativeName>
        <fullName evidence="4">GAR transformylase</fullName>
        <shortName evidence="4">GART</shortName>
    </alternativeName>
</protein>
<comment type="pathway">
    <text evidence="1 4">Purine metabolism; IMP biosynthesis via de novo pathway; N(2)-formyl-N(1)-(5-phospho-D-ribosyl)glycinamide from N(1)-(5-phospho-D-ribosyl)glycinamide (10-formyl THF route): step 1/1.</text>
</comment>
<dbReference type="OrthoDB" id="9806170at2"/>
<comment type="caution">
    <text evidence="4">Lacks conserved residue(s) required for the propagation of feature annotation.</text>
</comment>
<comment type="catalytic activity">
    <reaction evidence="4">
        <text>N(1)-(5-phospho-beta-D-ribosyl)glycinamide + (6R)-10-formyltetrahydrofolate = N(2)-formyl-N(1)-(5-phospho-beta-D-ribosyl)glycinamide + (6S)-5,6,7,8-tetrahydrofolate + H(+)</text>
        <dbReference type="Rhea" id="RHEA:15053"/>
        <dbReference type="ChEBI" id="CHEBI:15378"/>
        <dbReference type="ChEBI" id="CHEBI:57453"/>
        <dbReference type="ChEBI" id="CHEBI:143788"/>
        <dbReference type="ChEBI" id="CHEBI:147286"/>
        <dbReference type="ChEBI" id="CHEBI:195366"/>
        <dbReference type="EC" id="2.1.2.2"/>
    </reaction>
</comment>
<dbReference type="NCBIfam" id="TIGR00639">
    <property type="entry name" value="PurN"/>
    <property type="match status" value="1"/>
</dbReference>
<proteinExistence type="inferred from homology"/>
<organism evidence="6 7">
    <name type="scientific">Salinarimonas soli</name>
    <dbReference type="NCBI Taxonomy" id="1638099"/>
    <lineage>
        <taxon>Bacteria</taxon>
        <taxon>Pseudomonadati</taxon>
        <taxon>Pseudomonadota</taxon>
        <taxon>Alphaproteobacteria</taxon>
        <taxon>Hyphomicrobiales</taxon>
        <taxon>Salinarimonadaceae</taxon>
        <taxon>Salinarimonas</taxon>
    </lineage>
</organism>
<dbReference type="InterPro" id="IPR004607">
    <property type="entry name" value="GART"/>
</dbReference>
<dbReference type="EC" id="2.1.2.2" evidence="4"/>
<dbReference type="Pfam" id="PF00551">
    <property type="entry name" value="Formyl_trans_N"/>
    <property type="match status" value="1"/>
</dbReference>
<evidence type="ECO:0000259" key="5">
    <source>
        <dbReference type="Pfam" id="PF00551"/>
    </source>
</evidence>
<dbReference type="UniPathway" id="UPA00074">
    <property type="reaction ID" value="UER00126"/>
</dbReference>
<name>A0A5B2V9D5_9HYPH</name>